<reference evidence="1" key="1">
    <citation type="submission" date="2020-05" db="EMBL/GenBank/DDBJ databases">
        <title>Large-scale comparative analyses of tick genomes elucidate their genetic diversity and vector capacities.</title>
        <authorList>
            <person name="Jia N."/>
            <person name="Wang J."/>
            <person name="Shi W."/>
            <person name="Du L."/>
            <person name="Sun Y."/>
            <person name="Zhan W."/>
            <person name="Jiang J."/>
            <person name="Wang Q."/>
            <person name="Zhang B."/>
            <person name="Ji P."/>
            <person name="Sakyi L.B."/>
            <person name="Cui X."/>
            <person name="Yuan T."/>
            <person name="Jiang B."/>
            <person name="Yang W."/>
            <person name="Lam T.T.-Y."/>
            <person name="Chang Q."/>
            <person name="Ding S."/>
            <person name="Wang X."/>
            <person name="Zhu J."/>
            <person name="Ruan X."/>
            <person name="Zhao L."/>
            <person name="Wei J."/>
            <person name="Que T."/>
            <person name="Du C."/>
            <person name="Cheng J."/>
            <person name="Dai P."/>
            <person name="Han X."/>
            <person name="Huang E."/>
            <person name="Gao Y."/>
            <person name="Liu J."/>
            <person name="Shao H."/>
            <person name="Ye R."/>
            <person name="Li L."/>
            <person name="Wei W."/>
            <person name="Wang X."/>
            <person name="Wang C."/>
            <person name="Yang T."/>
            <person name="Huo Q."/>
            <person name="Li W."/>
            <person name="Guo W."/>
            <person name="Chen H."/>
            <person name="Zhou L."/>
            <person name="Ni X."/>
            <person name="Tian J."/>
            <person name="Zhou Y."/>
            <person name="Sheng Y."/>
            <person name="Liu T."/>
            <person name="Pan Y."/>
            <person name="Xia L."/>
            <person name="Li J."/>
            <person name="Zhao F."/>
            <person name="Cao W."/>
        </authorList>
    </citation>
    <scope>NUCLEOTIDE SEQUENCE</scope>
    <source>
        <strain evidence="1">Hyas-2018</strain>
    </source>
</reference>
<keyword evidence="2" id="KW-1185">Reference proteome</keyword>
<dbReference type="EMBL" id="CM023485">
    <property type="protein sequence ID" value="KAH6931056.1"/>
    <property type="molecule type" value="Genomic_DNA"/>
</dbReference>
<accession>A0ACB7SAS2</accession>
<name>A0ACB7SAS2_HYAAI</name>
<evidence type="ECO:0000313" key="1">
    <source>
        <dbReference type="EMBL" id="KAH6931056.1"/>
    </source>
</evidence>
<gene>
    <name evidence="1" type="ORF">HPB50_021995</name>
</gene>
<sequence length="234" mass="25904">MSHPHGKRTARDVTSQSIQDGSGTALVHKLMALGITNTASELIEATLTAQHERLSLTHAGRAILQQVGISTTRVTLNYADLTPEYRRSLCIPRIPKRMHRNTTLRDGPTVRVNSKNVLADVRMTRIRTPLTTPRSQRWWQQPSPLTVAGIYTACSIRKIETDTASEELILLPKLSPVTGDPQLQCWLSPGITHSPPSTSPILLWPPAHERKRPRSPELSSRVQGYTAPLPLAQA</sequence>
<organism evidence="1 2">
    <name type="scientific">Hyalomma asiaticum</name>
    <name type="common">Tick</name>
    <dbReference type="NCBI Taxonomy" id="266040"/>
    <lineage>
        <taxon>Eukaryota</taxon>
        <taxon>Metazoa</taxon>
        <taxon>Ecdysozoa</taxon>
        <taxon>Arthropoda</taxon>
        <taxon>Chelicerata</taxon>
        <taxon>Arachnida</taxon>
        <taxon>Acari</taxon>
        <taxon>Parasitiformes</taxon>
        <taxon>Ixodida</taxon>
        <taxon>Ixodoidea</taxon>
        <taxon>Ixodidae</taxon>
        <taxon>Hyalomminae</taxon>
        <taxon>Hyalomma</taxon>
    </lineage>
</organism>
<evidence type="ECO:0000313" key="2">
    <source>
        <dbReference type="Proteomes" id="UP000821845"/>
    </source>
</evidence>
<protein>
    <submittedName>
        <fullName evidence="1">Uncharacterized protein</fullName>
    </submittedName>
</protein>
<proteinExistence type="predicted"/>
<dbReference type="Proteomes" id="UP000821845">
    <property type="component" value="Chromosome 5"/>
</dbReference>
<comment type="caution">
    <text evidence="1">The sequence shown here is derived from an EMBL/GenBank/DDBJ whole genome shotgun (WGS) entry which is preliminary data.</text>
</comment>